<protein>
    <submittedName>
        <fullName evidence="2">Uncharacterized protein</fullName>
    </submittedName>
</protein>
<evidence type="ECO:0000256" key="1">
    <source>
        <dbReference type="SAM" id="Phobius"/>
    </source>
</evidence>
<accession>A0A2T3ZG98</accession>
<evidence type="ECO:0000313" key="2">
    <source>
        <dbReference type="EMBL" id="PTB43838.1"/>
    </source>
</evidence>
<dbReference type="EMBL" id="KZ679258">
    <property type="protein sequence ID" value="PTB43838.1"/>
    <property type="molecule type" value="Genomic_DNA"/>
</dbReference>
<reference evidence="2 3" key="1">
    <citation type="submission" date="2016-07" db="EMBL/GenBank/DDBJ databases">
        <title>Multiple horizontal gene transfer events from other fungi enriched the ability of initially mycotrophic Trichoderma (Ascomycota) to feed on dead plant biomass.</title>
        <authorList>
            <consortium name="DOE Joint Genome Institute"/>
            <person name="Aerts A."/>
            <person name="Atanasova L."/>
            <person name="Chenthamara K."/>
            <person name="Zhang J."/>
            <person name="Grujic M."/>
            <person name="Henrissat B."/>
            <person name="Kuo A."/>
            <person name="Salamov A."/>
            <person name="Lipzen A."/>
            <person name="Labutti K."/>
            <person name="Barry K."/>
            <person name="Miao Y."/>
            <person name="Rahimi M.J."/>
            <person name="Shen Q."/>
            <person name="Grigoriev I.V."/>
            <person name="Kubicek C.P."/>
            <person name="Druzhinina I.S."/>
        </authorList>
    </citation>
    <scope>NUCLEOTIDE SEQUENCE [LARGE SCALE GENOMIC DNA]</scope>
    <source>
        <strain evidence="2 3">CBS 433.97</strain>
    </source>
</reference>
<keyword evidence="3" id="KW-1185">Reference proteome</keyword>
<keyword evidence="1" id="KW-0472">Membrane</keyword>
<name>A0A2T3ZG98_TRIA4</name>
<dbReference type="Proteomes" id="UP000240493">
    <property type="component" value="Unassembled WGS sequence"/>
</dbReference>
<keyword evidence="1" id="KW-0812">Transmembrane</keyword>
<proteinExistence type="predicted"/>
<sequence length="191" mass="22131">MFPAEEDYQSDDSAITVIRHSNMPIDLLTIIISYTTPIIVIINMFDFKYGLDFKDPSISDLTFVVLSRYPVIPPMLALKYRDRDQYFLLFTSRIIDAFLKGTSKALCRSFKPFVEIMEAEQINDITTATYRLQFHVLMAIYFLRCECGSDGEQHLAKAAEIIQIYRERIRSGVFQMAHLVLLDVFRANYSV</sequence>
<organism evidence="2 3">
    <name type="scientific">Trichoderma asperellum (strain ATCC 204424 / CBS 433.97 / NBRC 101777)</name>
    <dbReference type="NCBI Taxonomy" id="1042311"/>
    <lineage>
        <taxon>Eukaryota</taxon>
        <taxon>Fungi</taxon>
        <taxon>Dikarya</taxon>
        <taxon>Ascomycota</taxon>
        <taxon>Pezizomycotina</taxon>
        <taxon>Sordariomycetes</taxon>
        <taxon>Hypocreomycetidae</taxon>
        <taxon>Hypocreales</taxon>
        <taxon>Hypocreaceae</taxon>
        <taxon>Trichoderma</taxon>
    </lineage>
</organism>
<keyword evidence="1" id="KW-1133">Transmembrane helix</keyword>
<dbReference type="AlphaFoldDB" id="A0A2T3ZG98"/>
<gene>
    <name evidence="2" type="ORF">M441DRAFT_43971</name>
</gene>
<feature type="transmembrane region" description="Helical" evidence="1">
    <location>
        <begin position="27"/>
        <end position="45"/>
    </location>
</feature>
<evidence type="ECO:0000313" key="3">
    <source>
        <dbReference type="Proteomes" id="UP000240493"/>
    </source>
</evidence>